<feature type="compositionally biased region" description="Basic and acidic residues" evidence="14">
    <location>
        <begin position="378"/>
        <end position="413"/>
    </location>
</feature>
<dbReference type="EMBL" id="JAIWYP010000008">
    <property type="protein sequence ID" value="KAH3781676.1"/>
    <property type="molecule type" value="Genomic_DNA"/>
</dbReference>
<dbReference type="Gene3D" id="1.10.510.10">
    <property type="entry name" value="Transferase(Phosphotransferase) domain 1"/>
    <property type="match status" value="1"/>
</dbReference>
<feature type="compositionally biased region" description="Basic and acidic residues" evidence="14">
    <location>
        <begin position="1307"/>
        <end position="1319"/>
    </location>
</feature>
<keyword evidence="4" id="KW-0723">Serine/threonine-protein kinase</keyword>
<comment type="catalytic activity">
    <reaction evidence="11">
        <text>L-threonyl-[protein] + ATP = O-phospho-L-threonyl-[protein] + ADP + H(+)</text>
        <dbReference type="Rhea" id="RHEA:46608"/>
        <dbReference type="Rhea" id="RHEA-COMP:11060"/>
        <dbReference type="Rhea" id="RHEA-COMP:11605"/>
        <dbReference type="ChEBI" id="CHEBI:15378"/>
        <dbReference type="ChEBI" id="CHEBI:30013"/>
        <dbReference type="ChEBI" id="CHEBI:30616"/>
        <dbReference type="ChEBI" id="CHEBI:61977"/>
        <dbReference type="ChEBI" id="CHEBI:456216"/>
        <dbReference type="EC" id="2.7.11.1"/>
    </reaction>
</comment>
<dbReference type="FunFam" id="1.10.510.10:FF:000172">
    <property type="entry name" value="serine/threonine-protein kinase Nek1 isoform X1"/>
    <property type="match status" value="1"/>
</dbReference>
<evidence type="ECO:0000256" key="14">
    <source>
        <dbReference type="SAM" id="MobiDB-lite"/>
    </source>
</evidence>
<feature type="compositionally biased region" description="Acidic residues" evidence="14">
    <location>
        <begin position="1259"/>
        <end position="1277"/>
    </location>
</feature>
<accession>A0A9D4ENI5</accession>
<dbReference type="GO" id="GO:0005524">
    <property type="term" value="F:ATP binding"/>
    <property type="evidence" value="ECO:0007669"/>
    <property type="project" value="UniProtKB-UniRule"/>
</dbReference>
<dbReference type="PANTHER" id="PTHR44899:SF3">
    <property type="entry name" value="SERINE_THREONINE-PROTEIN KINASE NEK1"/>
    <property type="match status" value="1"/>
</dbReference>
<dbReference type="SMART" id="SM00220">
    <property type="entry name" value="S_TKc"/>
    <property type="match status" value="1"/>
</dbReference>
<feature type="compositionally biased region" description="Pro residues" evidence="14">
    <location>
        <begin position="1050"/>
        <end position="1061"/>
    </location>
</feature>
<gene>
    <name evidence="16" type="ORF">DPMN_159577</name>
</gene>
<feature type="compositionally biased region" description="Acidic residues" evidence="14">
    <location>
        <begin position="1326"/>
        <end position="1360"/>
    </location>
</feature>
<protein>
    <recommendedName>
        <fullName evidence="3">non-specific serine/threonine protein kinase</fullName>
        <ecNumber evidence="3">2.7.11.1</ecNumber>
    </recommendedName>
</protein>
<dbReference type="Proteomes" id="UP000828390">
    <property type="component" value="Unassembled WGS sequence"/>
</dbReference>
<evidence type="ECO:0000256" key="3">
    <source>
        <dbReference type="ARBA" id="ARBA00012513"/>
    </source>
</evidence>
<feature type="compositionally biased region" description="Basic and acidic residues" evidence="14">
    <location>
        <begin position="766"/>
        <end position="787"/>
    </location>
</feature>
<feature type="compositionally biased region" description="Basic and acidic residues" evidence="14">
    <location>
        <begin position="334"/>
        <end position="346"/>
    </location>
</feature>
<dbReference type="InterPro" id="IPR008271">
    <property type="entry name" value="Ser/Thr_kinase_AS"/>
</dbReference>
<reference evidence="16" key="2">
    <citation type="submission" date="2020-11" db="EMBL/GenBank/DDBJ databases">
        <authorList>
            <person name="McCartney M.A."/>
            <person name="Auch B."/>
            <person name="Kono T."/>
            <person name="Mallez S."/>
            <person name="Becker A."/>
            <person name="Gohl D.M."/>
            <person name="Silverstein K.A.T."/>
            <person name="Koren S."/>
            <person name="Bechman K.B."/>
            <person name="Herman A."/>
            <person name="Abrahante J.E."/>
            <person name="Garbe J."/>
        </authorList>
    </citation>
    <scope>NUCLEOTIDE SEQUENCE</scope>
    <source>
        <strain evidence="16">Duluth1</strain>
        <tissue evidence="16">Whole animal</tissue>
    </source>
</reference>
<evidence type="ECO:0000256" key="10">
    <source>
        <dbReference type="ARBA" id="ARBA00022842"/>
    </source>
</evidence>
<comment type="cofactor">
    <cofactor evidence="1">
        <name>Mg(2+)</name>
        <dbReference type="ChEBI" id="CHEBI:18420"/>
    </cofactor>
</comment>
<feature type="compositionally biased region" description="Basic and acidic residues" evidence="14">
    <location>
        <begin position="575"/>
        <end position="584"/>
    </location>
</feature>
<feature type="region of interest" description="Disordered" evidence="14">
    <location>
        <begin position="527"/>
        <end position="725"/>
    </location>
</feature>
<dbReference type="PROSITE" id="PS00108">
    <property type="entry name" value="PROTEIN_KINASE_ST"/>
    <property type="match status" value="1"/>
</dbReference>
<sequence length="1484" mass="163413">MEKYVKVRKIGEGAFGKAELVKRKDDGNQMVIKEINIIRMNAKEREEARKEVAVLAQLKHPNIVAYRESFEERGCLFIVMDYCSGGDLYAKINNQRGVLFGEDQILDWFVQMCLAIKHIHDRKILHRDIKSQNIFLTSRGQVQLGDFGIAKVLNSTVELARTCIGTPYYLSPEICENLPYNNKSDVWSLGCVLYELASLKHAFEAGNMKNLVLKIIRGSYPPLSPKYSYELRNLVAQLFKRAPRDRPSINSILKKSFISQRVPKFLSSEELESEFSHTVMHGHKLGRALPPPPNPAARPPSASRSRPDSAGPAAASAAKKYDPSKIYGQPVVRKSKENRAPGDVRKRPGSAGSGSRPGSAAGSRPGSAGNRPASSQEIQKKKMELLEKEKVRREEEKKREFERRRQELQEKQKVNRINKAREAGWNSLIGSLESDSGKENQKQENKEPARVPVAAAPPPQVAPRPGAVGAGDYNGNAGRGGAGKYEQYNQYLDKLERERELRQKQQGVPLPQKSPAAYMAAPMAVPRPLPAAPRNVRPVPADPWRRAPEPSPMYQPYNERGQNQSEQRAQLVDEFINRRREAAINKHRGQAELFGPSDPAQRRAQTPDKARPSGADQKPTPAGGDRNKEEQEYLERLRQIRQQNYNERRNLQAKVEQNRNPNAEERKKKAEALKKQAEDWAKQRQEELEKKKQEFLDKERQAREQRQMAALNRGVKPGPAMPITGAVNAIGAKPRVVEEPPKPPTPGMTNALGAIGVQARVVNNEEPERAKTPLQKQKEDILKKANEKGPPQGAEEAVESARPKWGAGDRALKFAESEADADSSRSQWGAPNDLDLGKLTLEETSSQMEATSARDRVIVNPDSARRQWGRPGATVVKALQGVPLVEQTFAMPSDESGGSQSSASTNESPAVTAGPGPVTGVGSTITISSKPTGVAEKSPAIIVARSPIAKGTITLRTADQNKPGADITSEETILSELTPVKEASACKTQSPTKGKSPSHSPAKRSPVPSPVSELSTDNNKNEHTEASEEDKQAVDNEEQSKSLSNVNQKPPVPTRKPPLPDKPVVLPKPVLLPKPDAPKEFASSQPVSVKNVGAGTLFEKVELEDENQSDKGKKDSSQSENSEDKVVVRELPEEGEKPMKKTGLVLGITMGSFDIGHRELLRTCSEPDLASLFKTMAEEMPCKAKAKSVEDMTTVNEEEESLEDVYDNMGQAVLSAEAAGDEEEDLGAGVDVPIGSSEVAVTPRVEGQEENEGKKQEADDNDGDDVEFQDDEDEDLQELMSVRESMQRVVDSDEDSQKSPIKFSLSSDRESRMSSDRESGNGGADLDTEEDQMDGEEGVDNEAGNEGEQEEEIIDQDVADGDVNRSISVDNENIETPEDSHDDQSELFPTDDSDSEFNDGDDAADFDVFGRLEASRAQLEEALGATKLVRVYKTVQALMEDEDENMEEGARLAIEMLGADHKHLYPQIFQLVMADAAFTDDNLS</sequence>
<feature type="compositionally biased region" description="Basic and acidic residues" evidence="14">
    <location>
        <begin position="625"/>
        <end position="638"/>
    </location>
</feature>
<evidence type="ECO:0000313" key="17">
    <source>
        <dbReference type="Proteomes" id="UP000828390"/>
    </source>
</evidence>
<feature type="compositionally biased region" description="Low complexity" evidence="14">
    <location>
        <begin position="299"/>
        <end position="318"/>
    </location>
</feature>
<feature type="binding site" evidence="13">
    <location>
        <position position="33"/>
    </location>
    <ligand>
        <name>ATP</name>
        <dbReference type="ChEBI" id="CHEBI:30616"/>
    </ligand>
</feature>
<evidence type="ECO:0000256" key="2">
    <source>
        <dbReference type="ARBA" id="ARBA00010886"/>
    </source>
</evidence>
<evidence type="ECO:0000313" key="16">
    <source>
        <dbReference type="EMBL" id="KAH3781676.1"/>
    </source>
</evidence>
<evidence type="ECO:0000256" key="6">
    <source>
        <dbReference type="ARBA" id="ARBA00022723"/>
    </source>
</evidence>
<feature type="region of interest" description="Disordered" evidence="14">
    <location>
        <begin position="764"/>
        <end position="855"/>
    </location>
</feature>
<dbReference type="GO" id="GO:0046872">
    <property type="term" value="F:metal ion binding"/>
    <property type="evidence" value="ECO:0007669"/>
    <property type="project" value="UniProtKB-KW"/>
</dbReference>
<keyword evidence="6" id="KW-0479">Metal-binding</keyword>
<feature type="compositionally biased region" description="Low complexity" evidence="14">
    <location>
        <begin position="1062"/>
        <end position="1074"/>
    </location>
</feature>
<evidence type="ECO:0000256" key="7">
    <source>
        <dbReference type="ARBA" id="ARBA00022741"/>
    </source>
</evidence>
<evidence type="ECO:0000256" key="13">
    <source>
        <dbReference type="PROSITE-ProRule" id="PRU10141"/>
    </source>
</evidence>
<keyword evidence="9 13" id="KW-0067">ATP-binding</keyword>
<evidence type="ECO:0000256" key="11">
    <source>
        <dbReference type="ARBA" id="ARBA00047899"/>
    </source>
</evidence>
<feature type="compositionally biased region" description="Low complexity" evidence="14">
    <location>
        <begin position="349"/>
        <end position="369"/>
    </location>
</feature>
<evidence type="ECO:0000256" key="4">
    <source>
        <dbReference type="ARBA" id="ARBA00022527"/>
    </source>
</evidence>
<feature type="compositionally biased region" description="Low complexity" evidence="14">
    <location>
        <begin position="893"/>
        <end position="922"/>
    </location>
</feature>
<dbReference type="EC" id="2.7.11.1" evidence="3"/>
<comment type="catalytic activity">
    <reaction evidence="12">
        <text>L-seryl-[protein] + ATP = O-phospho-L-seryl-[protein] + ADP + H(+)</text>
        <dbReference type="Rhea" id="RHEA:17989"/>
        <dbReference type="Rhea" id="RHEA-COMP:9863"/>
        <dbReference type="Rhea" id="RHEA-COMP:11604"/>
        <dbReference type="ChEBI" id="CHEBI:15378"/>
        <dbReference type="ChEBI" id="CHEBI:29999"/>
        <dbReference type="ChEBI" id="CHEBI:30616"/>
        <dbReference type="ChEBI" id="CHEBI:83421"/>
        <dbReference type="ChEBI" id="CHEBI:456216"/>
        <dbReference type="EC" id="2.7.11.1"/>
    </reaction>
</comment>
<feature type="region of interest" description="Disordered" evidence="14">
    <location>
        <begin position="887"/>
        <end position="1142"/>
    </location>
</feature>
<dbReference type="PROSITE" id="PS50011">
    <property type="entry name" value="PROTEIN_KINASE_DOM"/>
    <property type="match status" value="1"/>
</dbReference>
<dbReference type="InterPro" id="IPR011009">
    <property type="entry name" value="Kinase-like_dom_sf"/>
</dbReference>
<evidence type="ECO:0000259" key="15">
    <source>
        <dbReference type="PROSITE" id="PS50011"/>
    </source>
</evidence>
<evidence type="ECO:0000256" key="1">
    <source>
        <dbReference type="ARBA" id="ARBA00001946"/>
    </source>
</evidence>
<dbReference type="Gene3D" id="3.30.200.20">
    <property type="entry name" value="Phosphorylase Kinase, domain 1"/>
    <property type="match status" value="1"/>
</dbReference>
<dbReference type="InterPro" id="IPR051131">
    <property type="entry name" value="NEK_Ser/Thr_kinase_NIMA"/>
</dbReference>
<feature type="compositionally biased region" description="Basic and acidic residues" evidence="14">
    <location>
        <begin position="435"/>
        <end position="449"/>
    </location>
</feature>
<feature type="compositionally biased region" description="Basic and acidic residues" evidence="14">
    <location>
        <begin position="662"/>
        <end position="706"/>
    </location>
</feature>
<feature type="compositionally biased region" description="Polar residues" evidence="14">
    <location>
        <begin position="986"/>
        <end position="999"/>
    </location>
</feature>
<keyword evidence="17" id="KW-1185">Reference proteome</keyword>
<dbReference type="FunFam" id="3.30.200.20:FF:000097">
    <property type="entry name" value="Probable serine/threonine-protein kinase nek1"/>
    <property type="match status" value="1"/>
</dbReference>
<comment type="caution">
    <text evidence="16">The sequence shown here is derived from an EMBL/GenBank/DDBJ whole genome shotgun (WGS) entry which is preliminary data.</text>
</comment>
<evidence type="ECO:0000256" key="5">
    <source>
        <dbReference type="ARBA" id="ARBA00022679"/>
    </source>
</evidence>
<organism evidence="16 17">
    <name type="scientific">Dreissena polymorpha</name>
    <name type="common">Zebra mussel</name>
    <name type="synonym">Mytilus polymorpha</name>
    <dbReference type="NCBI Taxonomy" id="45954"/>
    <lineage>
        <taxon>Eukaryota</taxon>
        <taxon>Metazoa</taxon>
        <taxon>Spiralia</taxon>
        <taxon>Lophotrochozoa</taxon>
        <taxon>Mollusca</taxon>
        <taxon>Bivalvia</taxon>
        <taxon>Autobranchia</taxon>
        <taxon>Heteroconchia</taxon>
        <taxon>Euheterodonta</taxon>
        <taxon>Imparidentia</taxon>
        <taxon>Neoheterodontei</taxon>
        <taxon>Myida</taxon>
        <taxon>Dreissenoidea</taxon>
        <taxon>Dreissenidae</taxon>
        <taxon>Dreissena</taxon>
    </lineage>
</organism>
<dbReference type="PANTHER" id="PTHR44899">
    <property type="entry name" value="CAMK FAMILY PROTEIN KINASE"/>
    <property type="match status" value="1"/>
</dbReference>
<feature type="compositionally biased region" description="Basic and acidic residues" evidence="14">
    <location>
        <begin position="1108"/>
        <end position="1139"/>
    </location>
</feature>
<feature type="compositionally biased region" description="Acidic residues" evidence="14">
    <location>
        <begin position="1389"/>
        <end position="1402"/>
    </location>
</feature>
<evidence type="ECO:0000256" key="8">
    <source>
        <dbReference type="ARBA" id="ARBA00022777"/>
    </source>
</evidence>
<feature type="region of interest" description="Disordered" evidence="14">
    <location>
        <begin position="1214"/>
        <end position="1402"/>
    </location>
</feature>
<feature type="region of interest" description="Disordered" evidence="14">
    <location>
        <begin position="732"/>
        <end position="751"/>
    </location>
</feature>
<comment type="similarity">
    <text evidence="2">Belongs to the protein kinase superfamily. NEK Ser/Thr protein kinase family. NIMA subfamily.</text>
</comment>
<keyword evidence="7 13" id="KW-0547">Nucleotide-binding</keyword>
<keyword evidence="10" id="KW-0460">Magnesium</keyword>
<dbReference type="InterPro" id="IPR017441">
    <property type="entry name" value="Protein_kinase_ATP_BS"/>
</dbReference>
<evidence type="ECO:0000256" key="12">
    <source>
        <dbReference type="ARBA" id="ARBA00048679"/>
    </source>
</evidence>
<name>A0A9D4ENI5_DREPO</name>
<dbReference type="InterPro" id="IPR000719">
    <property type="entry name" value="Prot_kinase_dom"/>
</dbReference>
<dbReference type="PROSITE" id="PS00107">
    <property type="entry name" value="PROTEIN_KINASE_ATP"/>
    <property type="match status" value="1"/>
</dbReference>
<dbReference type="Pfam" id="PF00069">
    <property type="entry name" value="Pkinase"/>
    <property type="match status" value="1"/>
</dbReference>
<reference evidence="16" key="1">
    <citation type="journal article" date="2019" name="bioRxiv">
        <title>The Genome of the Zebra Mussel, Dreissena polymorpha: A Resource for Invasive Species Research.</title>
        <authorList>
            <person name="McCartney M.A."/>
            <person name="Auch B."/>
            <person name="Kono T."/>
            <person name="Mallez S."/>
            <person name="Zhang Y."/>
            <person name="Obille A."/>
            <person name="Becker A."/>
            <person name="Abrahante J.E."/>
            <person name="Garbe J."/>
            <person name="Badalamenti J.P."/>
            <person name="Herman A."/>
            <person name="Mangelson H."/>
            <person name="Liachko I."/>
            <person name="Sullivan S."/>
            <person name="Sone E.D."/>
            <person name="Koren S."/>
            <person name="Silverstein K.A.T."/>
            <person name="Beckman K.B."/>
            <person name="Gohl D.M."/>
        </authorList>
    </citation>
    <scope>NUCLEOTIDE SEQUENCE</scope>
    <source>
        <strain evidence="16">Duluth1</strain>
        <tissue evidence="16">Whole animal</tissue>
    </source>
</reference>
<dbReference type="GO" id="GO:0004674">
    <property type="term" value="F:protein serine/threonine kinase activity"/>
    <property type="evidence" value="ECO:0007669"/>
    <property type="project" value="UniProtKB-KW"/>
</dbReference>
<keyword evidence="8" id="KW-0418">Kinase</keyword>
<proteinExistence type="inferred from homology"/>
<dbReference type="SUPFAM" id="SSF56112">
    <property type="entry name" value="Protein kinase-like (PK-like)"/>
    <property type="match status" value="1"/>
</dbReference>
<feature type="compositionally biased region" description="Basic and acidic residues" evidence="14">
    <location>
        <begin position="1019"/>
        <end position="1040"/>
    </location>
</feature>
<keyword evidence="5" id="KW-0808">Transferase</keyword>
<feature type="region of interest" description="Disordered" evidence="14">
    <location>
        <begin position="277"/>
        <end position="484"/>
    </location>
</feature>
<evidence type="ECO:0000256" key="9">
    <source>
        <dbReference type="ARBA" id="ARBA00022840"/>
    </source>
</evidence>
<feature type="compositionally biased region" description="Pro residues" evidence="14">
    <location>
        <begin position="289"/>
        <end position="298"/>
    </location>
</feature>
<dbReference type="OrthoDB" id="248923at2759"/>
<feature type="domain" description="Protein kinase" evidence="15">
    <location>
        <begin position="4"/>
        <end position="258"/>
    </location>
</feature>